<sequence>MKVFFVIKLFLVLLLRILLCHGYTNELAKNPAQNEVEKVYLRIFFKLRECEDISECDTKAIRYKRSDQDPQPKTAFRISKPDDKNSTVTTNATEKLEHSRLIADFKKQWPVLKWQEFGLFSDDYLDLINEHWLRFPPPNAYLQKTLGGVYVLFTTLGCAGNIIVLFMYISIYWGEETCAF</sequence>
<proteinExistence type="predicted"/>
<protein>
    <submittedName>
        <fullName evidence="4">Uncharacterized protein</fullName>
    </submittedName>
</protein>
<keyword evidence="5" id="KW-1185">Reference proteome</keyword>
<keyword evidence="2" id="KW-0812">Transmembrane</keyword>
<keyword evidence="2" id="KW-0472">Membrane</keyword>
<dbReference type="EnsemblMetazoa" id="XM_038013043.1">
    <property type="protein sequence ID" value="XP_037868971.1"/>
    <property type="gene ID" value="LOC119628929"/>
</dbReference>
<accession>A0A8R2QU10</accession>
<feature type="signal peptide" evidence="3">
    <location>
        <begin position="1"/>
        <end position="22"/>
    </location>
</feature>
<evidence type="ECO:0000256" key="3">
    <source>
        <dbReference type="SAM" id="SignalP"/>
    </source>
</evidence>
<feature type="transmembrane region" description="Helical" evidence="2">
    <location>
        <begin position="149"/>
        <end position="173"/>
    </location>
</feature>
<evidence type="ECO:0000256" key="2">
    <source>
        <dbReference type="SAM" id="Phobius"/>
    </source>
</evidence>
<evidence type="ECO:0000256" key="1">
    <source>
        <dbReference type="SAM" id="MobiDB-lite"/>
    </source>
</evidence>
<dbReference type="AlphaFoldDB" id="A0A8R2QU10"/>
<organism evidence="4 5">
    <name type="scientific">Bombyx mori</name>
    <name type="common">Silk moth</name>
    <dbReference type="NCBI Taxonomy" id="7091"/>
    <lineage>
        <taxon>Eukaryota</taxon>
        <taxon>Metazoa</taxon>
        <taxon>Ecdysozoa</taxon>
        <taxon>Arthropoda</taxon>
        <taxon>Hexapoda</taxon>
        <taxon>Insecta</taxon>
        <taxon>Pterygota</taxon>
        <taxon>Neoptera</taxon>
        <taxon>Endopterygota</taxon>
        <taxon>Lepidoptera</taxon>
        <taxon>Glossata</taxon>
        <taxon>Ditrysia</taxon>
        <taxon>Bombycoidea</taxon>
        <taxon>Bombycidae</taxon>
        <taxon>Bombycinae</taxon>
        <taxon>Bombyx</taxon>
    </lineage>
</organism>
<feature type="chain" id="PRO_5035752448" evidence="3">
    <location>
        <begin position="23"/>
        <end position="180"/>
    </location>
</feature>
<evidence type="ECO:0000313" key="5">
    <source>
        <dbReference type="Proteomes" id="UP000005204"/>
    </source>
</evidence>
<reference evidence="5" key="1">
    <citation type="journal article" date="2008" name="Insect Biochem. Mol. Biol.">
        <title>The genome of a lepidopteran model insect, the silkworm Bombyx mori.</title>
        <authorList>
            <consortium name="International Silkworm Genome Consortium"/>
        </authorList>
    </citation>
    <scope>NUCLEOTIDE SEQUENCE [LARGE SCALE GENOMIC DNA]</scope>
    <source>
        <strain evidence="5">p50T</strain>
    </source>
</reference>
<name>A0A8R2QU10_BOMMO</name>
<keyword evidence="3" id="KW-0732">Signal</keyword>
<reference evidence="4" key="2">
    <citation type="submission" date="2022-06" db="UniProtKB">
        <authorList>
            <consortium name="EnsemblMetazoa"/>
        </authorList>
    </citation>
    <scope>IDENTIFICATION</scope>
    <source>
        <strain evidence="4">p50T (Dazao)</strain>
    </source>
</reference>
<evidence type="ECO:0000313" key="4">
    <source>
        <dbReference type="EnsemblMetazoa" id="XP_037868971.1"/>
    </source>
</evidence>
<dbReference type="Proteomes" id="UP000005204">
    <property type="component" value="Unassembled WGS sequence"/>
</dbReference>
<feature type="region of interest" description="Disordered" evidence="1">
    <location>
        <begin position="66"/>
        <end position="89"/>
    </location>
</feature>
<keyword evidence="2" id="KW-1133">Transmembrane helix</keyword>